<reference evidence="3" key="1">
    <citation type="submission" date="2017-01" db="EMBL/GenBank/DDBJ databases">
        <authorList>
            <person name="Varghese N."/>
            <person name="Submissions S."/>
        </authorList>
    </citation>
    <scope>NUCLEOTIDE SEQUENCE [LARGE SCALE GENOMIC DNA]</scope>
    <source>
        <strain evidence="3">DSM 23127</strain>
    </source>
</reference>
<dbReference type="InterPro" id="IPR036390">
    <property type="entry name" value="WH_DNA-bd_sf"/>
</dbReference>
<gene>
    <name evidence="2" type="ORF">SAMN05421687_104239</name>
</gene>
<dbReference type="OrthoDB" id="2404954at2"/>
<evidence type="ECO:0000313" key="2">
    <source>
        <dbReference type="EMBL" id="SIS46113.1"/>
    </source>
</evidence>
<protein>
    <submittedName>
        <fullName evidence="2">DNA-binding transcriptional regulator, MarR family</fullName>
    </submittedName>
</protein>
<dbReference type="AlphaFoldDB" id="A0A1N7J9T5"/>
<keyword evidence="2" id="KW-0238">DNA-binding</keyword>
<name>A0A1N7J9T5_9BACI</name>
<dbReference type="SUPFAM" id="SSF46785">
    <property type="entry name" value="Winged helix' DNA-binding domain"/>
    <property type="match status" value="1"/>
</dbReference>
<organism evidence="2 3">
    <name type="scientific">Salimicrobium flavidum</name>
    <dbReference type="NCBI Taxonomy" id="570947"/>
    <lineage>
        <taxon>Bacteria</taxon>
        <taxon>Bacillati</taxon>
        <taxon>Bacillota</taxon>
        <taxon>Bacilli</taxon>
        <taxon>Bacillales</taxon>
        <taxon>Bacillaceae</taxon>
        <taxon>Salimicrobium</taxon>
    </lineage>
</organism>
<dbReference type="InterPro" id="IPR000835">
    <property type="entry name" value="HTH_MarR-typ"/>
</dbReference>
<feature type="domain" description="HTH marR-type" evidence="1">
    <location>
        <begin position="9"/>
        <end position="143"/>
    </location>
</feature>
<dbReference type="GO" id="GO:0003700">
    <property type="term" value="F:DNA-binding transcription factor activity"/>
    <property type="evidence" value="ECO:0007669"/>
    <property type="project" value="InterPro"/>
</dbReference>
<evidence type="ECO:0000259" key="1">
    <source>
        <dbReference type="PROSITE" id="PS50995"/>
    </source>
</evidence>
<keyword evidence="3" id="KW-1185">Reference proteome</keyword>
<dbReference type="InterPro" id="IPR036388">
    <property type="entry name" value="WH-like_DNA-bd_sf"/>
</dbReference>
<dbReference type="Proteomes" id="UP000187608">
    <property type="component" value="Unassembled WGS sequence"/>
</dbReference>
<dbReference type="SMART" id="SM00347">
    <property type="entry name" value="HTH_MARR"/>
    <property type="match status" value="1"/>
</dbReference>
<accession>A0A1N7J9T5</accession>
<dbReference type="EMBL" id="FTOC01000004">
    <property type="protein sequence ID" value="SIS46113.1"/>
    <property type="molecule type" value="Genomic_DNA"/>
</dbReference>
<dbReference type="Gene3D" id="1.10.10.10">
    <property type="entry name" value="Winged helix-like DNA-binding domain superfamily/Winged helix DNA-binding domain"/>
    <property type="match status" value="1"/>
</dbReference>
<evidence type="ECO:0000313" key="3">
    <source>
        <dbReference type="Proteomes" id="UP000187608"/>
    </source>
</evidence>
<dbReference type="PROSITE" id="PS50995">
    <property type="entry name" value="HTH_MARR_2"/>
    <property type="match status" value="1"/>
</dbReference>
<sequence>MGTEKSLEPLDLIDLLSERHAQIRKLTEKTWNDNNDIYISHSEWYIMARIYNHRPTISSVTRNVEITRQATHKFIKKLETKGLAETLPVENNRKEKSIQLTDFGVECYDKYEVMKTELERRIAETIGEYQVSELKQLLKMEWDL</sequence>
<dbReference type="STRING" id="570947.SAMN05421687_104239"/>
<dbReference type="GO" id="GO:0003677">
    <property type="term" value="F:DNA binding"/>
    <property type="evidence" value="ECO:0007669"/>
    <property type="project" value="UniProtKB-KW"/>
</dbReference>
<dbReference type="RefSeq" id="WP_076558462.1">
    <property type="nucleotide sequence ID" value="NZ_FTOC01000004.1"/>
</dbReference>
<proteinExistence type="predicted"/>